<dbReference type="InterPro" id="IPR007434">
    <property type="entry name" value="FemAB-like"/>
</dbReference>
<keyword evidence="1" id="KW-0808">Transferase</keyword>
<dbReference type="PANTHER" id="PTHR47017">
    <property type="entry name" value="ACYL-COA"/>
    <property type="match status" value="1"/>
</dbReference>
<evidence type="ECO:0000313" key="2">
    <source>
        <dbReference type="Proteomes" id="UP000316688"/>
    </source>
</evidence>
<dbReference type="SUPFAM" id="SSF55729">
    <property type="entry name" value="Acyl-CoA N-acyltransferases (Nat)"/>
    <property type="match status" value="1"/>
</dbReference>
<dbReference type="Gene3D" id="3.40.630.30">
    <property type="match status" value="1"/>
</dbReference>
<comment type="caution">
    <text evidence="1">The sequence shown here is derived from an EMBL/GenBank/DDBJ whole genome shotgun (WGS) entry which is preliminary data.</text>
</comment>
<dbReference type="GO" id="GO:0016740">
    <property type="term" value="F:transferase activity"/>
    <property type="evidence" value="ECO:0007669"/>
    <property type="project" value="UniProtKB-KW"/>
</dbReference>
<protein>
    <submittedName>
        <fullName evidence="1">N-acetyltransferase</fullName>
    </submittedName>
</protein>
<dbReference type="Proteomes" id="UP000316688">
    <property type="component" value="Unassembled WGS sequence"/>
</dbReference>
<evidence type="ECO:0000313" key="1">
    <source>
        <dbReference type="EMBL" id="TVO64652.1"/>
    </source>
</evidence>
<dbReference type="EMBL" id="VMKP01000003">
    <property type="protein sequence ID" value="TVO64652.1"/>
    <property type="molecule type" value="Genomic_DNA"/>
</dbReference>
<dbReference type="InterPro" id="IPR016181">
    <property type="entry name" value="Acyl_CoA_acyltransferase"/>
</dbReference>
<dbReference type="AlphaFoldDB" id="A0A557RHK8"/>
<name>A0A557RHK8_9GAMM</name>
<proteinExistence type="predicted"/>
<dbReference type="PANTHER" id="PTHR47017:SF1">
    <property type="entry name" value="ACYL-COA"/>
    <property type="match status" value="1"/>
</dbReference>
<reference evidence="1 2" key="1">
    <citation type="submission" date="2019-07" db="EMBL/GenBank/DDBJ databases">
        <title>Reclasification of Spiribacter aquaticus.</title>
        <authorList>
            <person name="Leon M.J."/>
            <person name="Sanchez-Porro C."/>
            <person name="Ventosa A."/>
        </authorList>
    </citation>
    <scope>NUCLEOTIDE SEQUENCE [LARGE SCALE GENOMIC DNA]</scope>
    <source>
        <strain evidence="1 2">SP30</strain>
    </source>
</reference>
<gene>
    <name evidence="1" type="ORF">FPL11_08360</name>
</gene>
<dbReference type="RefSeq" id="WP_144348198.1">
    <property type="nucleotide sequence ID" value="NZ_VMKP01000003.1"/>
</dbReference>
<keyword evidence="2" id="KW-1185">Reference proteome</keyword>
<sequence length="385" mass="43258">MQIRALSAIDEIAPARWNALTGTDNPFLRHEFLAALERHGAVSADNGWVPHHLVLEDGDTLVAAAPAYLKGNSWGEFVFDFAWAHAYERNGLDYYPKLIIAVPYSPVNGPRMLINGDYPVEGARQALADGARQVVDALDISSVHWLFANDADMAELEAAGYSRRDGCQYHWRNAGYHDFDDFLGGLNAKKRKNIRRERRRVDEQGLTLRTLHGDEMSPELWTALHGFYVDTFLAHGNRPVITRDCFVELSDQLGDRLVAFVAEADDEPVAAAICLRSDDTLYGRYWGAAAEYDDLHFEACYYQGIEYCIREGMDRFEPGAQGEHKVARGFLPVLTHSAHHLRDDRFQAAVDDFLARERPAVAEYADTLTAEGPYRADVLETLPRG</sequence>
<dbReference type="Pfam" id="PF04339">
    <property type="entry name" value="FemAB_like"/>
    <property type="match status" value="1"/>
</dbReference>
<accession>A0A557RHK8</accession>
<organism evidence="1 2">
    <name type="scientific">Spiribacter aquaticus</name>
    <dbReference type="NCBI Taxonomy" id="1935996"/>
    <lineage>
        <taxon>Bacteria</taxon>
        <taxon>Pseudomonadati</taxon>
        <taxon>Pseudomonadota</taxon>
        <taxon>Gammaproteobacteria</taxon>
        <taxon>Chromatiales</taxon>
        <taxon>Ectothiorhodospiraceae</taxon>
        <taxon>Spiribacter</taxon>
    </lineage>
</organism>